<reference evidence="2 3" key="1">
    <citation type="submission" date="2024-02" db="EMBL/GenBank/DDBJ databases">
        <title>STSV induces naive adaptation in Sulfolobus.</title>
        <authorList>
            <person name="Xiang X."/>
            <person name="Song M."/>
        </authorList>
    </citation>
    <scope>NUCLEOTIDE SEQUENCE [LARGE SCALE GENOMIC DNA]</scope>
    <source>
        <strain evidence="2 3">RT2</strain>
    </source>
</reference>
<name>A0AAX4L4H0_9CREN</name>
<evidence type="ECO:0000256" key="1">
    <source>
        <dbReference type="SAM" id="Phobius"/>
    </source>
</evidence>
<organism evidence="2 3">
    <name type="scientific">Sulfolobus tengchongensis</name>
    <dbReference type="NCBI Taxonomy" id="207809"/>
    <lineage>
        <taxon>Archaea</taxon>
        <taxon>Thermoproteota</taxon>
        <taxon>Thermoprotei</taxon>
        <taxon>Sulfolobales</taxon>
        <taxon>Sulfolobaceae</taxon>
        <taxon>Sulfolobus</taxon>
    </lineage>
</organism>
<evidence type="ECO:0000313" key="2">
    <source>
        <dbReference type="EMBL" id="WWQ61558.1"/>
    </source>
</evidence>
<keyword evidence="1" id="KW-1133">Transmembrane helix</keyword>
<dbReference type="Proteomes" id="UP001432202">
    <property type="component" value="Chromosome"/>
</dbReference>
<accession>A0AAX4L4H0</accession>
<dbReference type="AlphaFoldDB" id="A0AAX4L4H0"/>
<keyword evidence="3" id="KW-1185">Reference proteome</keyword>
<dbReference type="RefSeq" id="WP_338604081.1">
    <property type="nucleotide sequence ID" value="NZ_CP146016.1"/>
</dbReference>
<sequence length="132" mass="14364">MRKGLSNSVTVMIVLIASVILTVILISIVFNYLGYFSGTTGEIRQIGTALITQNGELNVTIMNTFRDAQIVEVMYNNTLYKVNLQLAVGQQTYTINTGFKFPSGVQSVTVILVVVTPQNTIYLPVTAQVVSG</sequence>
<proteinExistence type="predicted"/>
<dbReference type="EMBL" id="CP146016">
    <property type="protein sequence ID" value="WWQ61558.1"/>
    <property type="molecule type" value="Genomic_DNA"/>
</dbReference>
<feature type="transmembrane region" description="Helical" evidence="1">
    <location>
        <begin position="12"/>
        <end position="35"/>
    </location>
</feature>
<dbReference type="GeneID" id="89336234"/>
<protein>
    <submittedName>
        <fullName evidence="2">Uncharacterized protein</fullName>
    </submittedName>
</protein>
<gene>
    <name evidence="2" type="ORF">V6M85_05660</name>
</gene>
<evidence type="ECO:0000313" key="3">
    <source>
        <dbReference type="Proteomes" id="UP001432202"/>
    </source>
</evidence>
<keyword evidence="1" id="KW-0812">Transmembrane</keyword>
<keyword evidence="1" id="KW-0472">Membrane</keyword>